<dbReference type="InterPro" id="IPR043129">
    <property type="entry name" value="ATPase_NBD"/>
</dbReference>
<name>A0A415PIJ2_9FIRM</name>
<gene>
    <name evidence="2" type="ORF">DWZ83_04420</name>
</gene>
<dbReference type="PANTHER" id="PTHR32432:SF4">
    <property type="entry name" value="CELL DIVISION PROTEIN FTSA"/>
    <property type="match status" value="1"/>
</dbReference>
<keyword evidence="2" id="KW-0131">Cell cycle</keyword>
<keyword evidence="2" id="KW-0132">Cell division</keyword>
<evidence type="ECO:0000313" key="3">
    <source>
        <dbReference type="Proteomes" id="UP000284868"/>
    </source>
</evidence>
<dbReference type="Proteomes" id="UP000284868">
    <property type="component" value="Unassembled WGS sequence"/>
</dbReference>
<dbReference type="GO" id="GO:0032153">
    <property type="term" value="C:cell division site"/>
    <property type="evidence" value="ECO:0007669"/>
    <property type="project" value="TreeGrafter"/>
</dbReference>
<evidence type="ECO:0000259" key="1">
    <source>
        <dbReference type="SMART" id="SM00842"/>
    </source>
</evidence>
<dbReference type="OrthoDB" id="9768127at2"/>
<dbReference type="SMART" id="SM00842">
    <property type="entry name" value="FtsA"/>
    <property type="match status" value="1"/>
</dbReference>
<dbReference type="PANTHER" id="PTHR32432">
    <property type="entry name" value="CELL DIVISION PROTEIN FTSA-RELATED"/>
    <property type="match status" value="1"/>
</dbReference>
<organism evidence="2 3">
    <name type="scientific">Amedibacillus dolichus</name>
    <dbReference type="NCBI Taxonomy" id="31971"/>
    <lineage>
        <taxon>Bacteria</taxon>
        <taxon>Bacillati</taxon>
        <taxon>Bacillota</taxon>
        <taxon>Erysipelotrichia</taxon>
        <taxon>Erysipelotrichales</taxon>
        <taxon>Erysipelotrichaceae</taxon>
        <taxon>Amedibacillus</taxon>
    </lineage>
</organism>
<protein>
    <submittedName>
        <fullName evidence="2">Cell division protein FtsA</fullName>
    </submittedName>
</protein>
<dbReference type="InterPro" id="IPR003494">
    <property type="entry name" value="SHS2_FtsA"/>
</dbReference>
<dbReference type="Gene3D" id="3.30.420.40">
    <property type="match status" value="2"/>
</dbReference>
<dbReference type="RefSeq" id="WP_118365457.1">
    <property type="nucleotide sequence ID" value="NZ_QRPK01000015.1"/>
</dbReference>
<proteinExistence type="predicted"/>
<dbReference type="InterPro" id="IPR050696">
    <property type="entry name" value="FtsA/MreB"/>
</dbReference>
<accession>A0A415PIJ2</accession>
<sequence length="418" mass="47040">MNEQKEIYASIEIGDHEVRLVAGEFYETRFHILRVERCELQGIEHKLIVDEQAVVAAIRKAVHKVEDVLGFPLHRVLLALPSMHVERHTKRVQVVPQASSKRIRLSDIQGGLNQAIAYKPSDDLELVNVGCIKYITGGITSRKMPIDEVSELLTMSVDLLYADKEIVYSYARCIEKAGLEILDVCLDSYAIANEAAVFEQTVDKYVILVNLARQDTTLSLFSHGKLVNSEILHQGYGEWLKPFHEECGLSAKISYRLLQNTCTFDEARAKDNVIYIWSVGNEQKQLTEKAVCKRVMPSILAWIKTVNEACESIVENGDVRYLISGEGCEIASLSQVLSAFNAPAQMYVPQTIGARNPAYVACLGLFYCWKEQQAIRNDERTSCESDEVNEALHISPRKNTVDEGGFTKRLKSILLNDK</sequence>
<dbReference type="EMBL" id="QRPK01000015">
    <property type="protein sequence ID" value="RHM12507.1"/>
    <property type="molecule type" value="Genomic_DNA"/>
</dbReference>
<dbReference type="GO" id="GO:0051301">
    <property type="term" value="P:cell division"/>
    <property type="evidence" value="ECO:0007669"/>
    <property type="project" value="UniProtKB-KW"/>
</dbReference>
<keyword evidence="3" id="KW-1185">Reference proteome</keyword>
<reference evidence="2 3" key="1">
    <citation type="submission" date="2018-08" db="EMBL/GenBank/DDBJ databases">
        <title>A genome reference for cultivated species of the human gut microbiota.</title>
        <authorList>
            <person name="Zou Y."/>
            <person name="Xue W."/>
            <person name="Luo G."/>
        </authorList>
    </citation>
    <scope>NUCLEOTIDE SEQUENCE [LARGE SCALE GENOMIC DNA]</scope>
    <source>
        <strain evidence="2 3">AF35-6BH</strain>
    </source>
</reference>
<feature type="domain" description="SHS2" evidence="1">
    <location>
        <begin position="8"/>
        <end position="195"/>
    </location>
</feature>
<evidence type="ECO:0000313" key="2">
    <source>
        <dbReference type="EMBL" id="RHM12507.1"/>
    </source>
</evidence>
<dbReference type="Gene3D" id="3.30.1490.300">
    <property type="match status" value="1"/>
</dbReference>
<dbReference type="AlphaFoldDB" id="A0A415PIJ2"/>
<dbReference type="GO" id="GO:0009898">
    <property type="term" value="C:cytoplasmic side of plasma membrane"/>
    <property type="evidence" value="ECO:0007669"/>
    <property type="project" value="TreeGrafter"/>
</dbReference>
<comment type="caution">
    <text evidence="2">The sequence shown here is derived from an EMBL/GenBank/DDBJ whole genome shotgun (WGS) entry which is preliminary data.</text>
</comment>
<dbReference type="SUPFAM" id="SSF53067">
    <property type="entry name" value="Actin-like ATPase domain"/>
    <property type="match status" value="1"/>
</dbReference>